<dbReference type="InterPro" id="IPR050334">
    <property type="entry name" value="Molybdenum_import_ModC"/>
</dbReference>
<dbReference type="InterPro" id="IPR027417">
    <property type="entry name" value="P-loop_NTPase"/>
</dbReference>
<dbReference type="SMART" id="SM00382">
    <property type="entry name" value="AAA"/>
    <property type="match status" value="1"/>
</dbReference>
<keyword evidence="3" id="KW-1003">Cell membrane</keyword>
<dbReference type="InterPro" id="IPR004606">
    <property type="entry name" value="Mop_domain"/>
</dbReference>
<dbReference type="InterPro" id="IPR003593">
    <property type="entry name" value="AAA+_ATPase"/>
</dbReference>
<protein>
    <submittedName>
        <fullName evidence="13">Molybdenum ABC transporter ATP-binding protein</fullName>
    </submittedName>
</protein>
<gene>
    <name evidence="13" type="primary">modC</name>
    <name evidence="13" type="ORF">E2A64_11765</name>
</gene>
<dbReference type="PANTHER" id="PTHR43514">
    <property type="entry name" value="ABC TRANSPORTER I FAMILY MEMBER 10"/>
    <property type="match status" value="1"/>
</dbReference>
<dbReference type="RefSeq" id="WP_133284678.1">
    <property type="nucleotide sequence ID" value="NZ_SMSI01000002.1"/>
</dbReference>
<proteinExistence type="inferred from homology"/>
<dbReference type="GO" id="GO:0140359">
    <property type="term" value="F:ABC-type transporter activity"/>
    <property type="evidence" value="ECO:0007669"/>
    <property type="project" value="InterPro"/>
</dbReference>
<evidence type="ECO:0000256" key="6">
    <source>
        <dbReference type="ARBA" id="ARBA00022741"/>
    </source>
</evidence>
<dbReference type="InterPro" id="IPR017871">
    <property type="entry name" value="ABC_transporter-like_CS"/>
</dbReference>
<dbReference type="GO" id="GO:0015098">
    <property type="term" value="F:molybdate ion transmembrane transporter activity"/>
    <property type="evidence" value="ECO:0007669"/>
    <property type="project" value="InterPro"/>
</dbReference>
<dbReference type="GO" id="GO:0016887">
    <property type="term" value="F:ATP hydrolysis activity"/>
    <property type="evidence" value="ECO:0007669"/>
    <property type="project" value="InterPro"/>
</dbReference>
<evidence type="ECO:0000256" key="1">
    <source>
        <dbReference type="ARBA" id="ARBA00005417"/>
    </source>
</evidence>
<dbReference type="Gene3D" id="2.40.50.100">
    <property type="match status" value="1"/>
</dbReference>
<feature type="domain" description="ABC transporter" evidence="11">
    <location>
        <begin position="1"/>
        <end position="232"/>
    </location>
</feature>
<dbReference type="OrthoDB" id="9802264at2"/>
<evidence type="ECO:0000256" key="7">
    <source>
        <dbReference type="ARBA" id="ARBA00022840"/>
    </source>
</evidence>
<name>A0A4R5PKY8_9HYPH</name>
<evidence type="ECO:0000313" key="14">
    <source>
        <dbReference type="Proteomes" id="UP000295131"/>
    </source>
</evidence>
<dbReference type="SUPFAM" id="SSF52540">
    <property type="entry name" value="P-loop containing nucleoside triphosphate hydrolases"/>
    <property type="match status" value="1"/>
</dbReference>
<dbReference type="PROSITE" id="PS50893">
    <property type="entry name" value="ABC_TRANSPORTER_2"/>
    <property type="match status" value="1"/>
</dbReference>
<evidence type="ECO:0000259" key="11">
    <source>
        <dbReference type="PROSITE" id="PS50893"/>
    </source>
</evidence>
<dbReference type="PROSITE" id="PS51866">
    <property type="entry name" value="MOP"/>
    <property type="match status" value="1"/>
</dbReference>
<organism evidence="13 14">
    <name type="scientific">Pseudohoeflea suaedae</name>
    <dbReference type="NCBI Taxonomy" id="877384"/>
    <lineage>
        <taxon>Bacteria</taxon>
        <taxon>Pseudomonadati</taxon>
        <taxon>Pseudomonadota</taxon>
        <taxon>Alphaproteobacteria</taxon>
        <taxon>Hyphomicrobiales</taxon>
        <taxon>Rhizobiaceae</taxon>
        <taxon>Pseudohoeflea</taxon>
    </lineage>
</organism>
<dbReference type="InterPro" id="IPR005116">
    <property type="entry name" value="Transp-assoc_OB_typ1"/>
</dbReference>
<evidence type="ECO:0000256" key="4">
    <source>
        <dbReference type="ARBA" id="ARBA00022505"/>
    </source>
</evidence>
<dbReference type="PROSITE" id="PS00211">
    <property type="entry name" value="ABC_TRANSPORTER_1"/>
    <property type="match status" value="1"/>
</dbReference>
<keyword evidence="9" id="KW-0472">Membrane</keyword>
<comment type="similarity">
    <text evidence="1">Belongs to the ABC transporter superfamily.</text>
</comment>
<dbReference type="Pfam" id="PF03459">
    <property type="entry name" value="TOBE"/>
    <property type="match status" value="1"/>
</dbReference>
<dbReference type="EMBL" id="SMSI01000002">
    <property type="protein sequence ID" value="TDH35978.1"/>
    <property type="molecule type" value="Genomic_DNA"/>
</dbReference>
<dbReference type="GO" id="GO:0005524">
    <property type="term" value="F:ATP binding"/>
    <property type="evidence" value="ECO:0007669"/>
    <property type="project" value="UniProtKB-KW"/>
</dbReference>
<keyword evidence="6" id="KW-0547">Nucleotide-binding</keyword>
<evidence type="ECO:0000259" key="12">
    <source>
        <dbReference type="PROSITE" id="PS51866"/>
    </source>
</evidence>
<evidence type="ECO:0000256" key="9">
    <source>
        <dbReference type="ARBA" id="ARBA00023136"/>
    </source>
</evidence>
<evidence type="ECO:0000256" key="3">
    <source>
        <dbReference type="ARBA" id="ARBA00022475"/>
    </source>
</evidence>
<evidence type="ECO:0000313" key="13">
    <source>
        <dbReference type="EMBL" id="TDH35978.1"/>
    </source>
</evidence>
<dbReference type="InterPro" id="IPR003439">
    <property type="entry name" value="ABC_transporter-like_ATP-bd"/>
</dbReference>
<dbReference type="AlphaFoldDB" id="A0A4R5PKY8"/>
<dbReference type="PANTHER" id="PTHR43514:SF4">
    <property type="entry name" value="ABC TRANSPORTER I FAMILY MEMBER 10"/>
    <property type="match status" value="1"/>
</dbReference>
<keyword evidence="5" id="KW-0997">Cell inner membrane</keyword>
<evidence type="ECO:0000256" key="2">
    <source>
        <dbReference type="ARBA" id="ARBA00022448"/>
    </source>
</evidence>
<keyword evidence="14" id="KW-1185">Reference proteome</keyword>
<reference evidence="13 14" key="1">
    <citation type="journal article" date="2013" name="Int. J. Syst. Evol. Microbiol.">
        <title>Hoeflea suaedae sp. nov., an endophytic bacterium isolated from the root of the halophyte Suaeda maritima.</title>
        <authorList>
            <person name="Chung E.J."/>
            <person name="Park J.A."/>
            <person name="Pramanik P."/>
            <person name="Bibi F."/>
            <person name="Jeon C.O."/>
            <person name="Chung Y.R."/>
        </authorList>
    </citation>
    <scope>NUCLEOTIDE SEQUENCE [LARGE SCALE GENOMIC DNA]</scope>
    <source>
        <strain evidence="13 14">YC6898</strain>
    </source>
</reference>
<feature type="domain" description="Mop" evidence="12">
    <location>
        <begin position="291"/>
        <end position="357"/>
    </location>
</feature>
<dbReference type="InterPro" id="IPR011868">
    <property type="entry name" value="ModC_ABC_ATP-bd"/>
</dbReference>
<sequence length="361" mass="38252">MSLAVSLKHRFGTFRLDVDFEAPAGVTALYGRSGSGKTTMVNAVAGLLKPDAGIVSVDGVTLTDINAGLFVPPHKRRIGYVFQEPRLFPHLSVRSNLIYGARFAGLQDEREFDRIVGLLGIGTLLDRRPSKLSGGEKSRVALGRAILSKPRLLLMDEPLAALDEARKAEILPYFERLRDETGLPILYVSHSPAEVARLATTVVLVEDGRVAAIGAAAEVFSDPGAAHALGLREAGAVLTARIEAQEADGLTRLSTSAGPLLLPAVNGPPGTMVRVRLLAQDVMLATDKPSGISALNVLPARVRDIREGEGPGALVRLEAGDEIILARITRRSASALDLAPGRSVHAILKAVSIARESVGEI</sequence>
<evidence type="ECO:0000256" key="10">
    <source>
        <dbReference type="PROSITE-ProRule" id="PRU01213"/>
    </source>
</evidence>
<dbReference type="GO" id="GO:0016020">
    <property type="term" value="C:membrane"/>
    <property type="evidence" value="ECO:0007669"/>
    <property type="project" value="InterPro"/>
</dbReference>
<keyword evidence="2" id="KW-0813">Transport</keyword>
<dbReference type="Gene3D" id="3.40.50.300">
    <property type="entry name" value="P-loop containing nucleotide triphosphate hydrolases"/>
    <property type="match status" value="1"/>
</dbReference>
<keyword evidence="4 10" id="KW-0500">Molybdenum</keyword>
<comment type="caution">
    <text evidence="13">The sequence shown here is derived from an EMBL/GenBank/DDBJ whole genome shotgun (WGS) entry which is preliminary data.</text>
</comment>
<accession>A0A4R5PKY8</accession>
<dbReference type="Proteomes" id="UP000295131">
    <property type="component" value="Unassembled WGS sequence"/>
</dbReference>
<evidence type="ECO:0000256" key="5">
    <source>
        <dbReference type="ARBA" id="ARBA00022519"/>
    </source>
</evidence>
<keyword evidence="8" id="KW-1278">Translocase</keyword>
<dbReference type="NCBIfam" id="TIGR02142">
    <property type="entry name" value="modC_ABC"/>
    <property type="match status" value="1"/>
</dbReference>
<dbReference type="InterPro" id="IPR008995">
    <property type="entry name" value="Mo/tungstate-bd_C_term_dom"/>
</dbReference>
<keyword evidence="7 13" id="KW-0067">ATP-binding</keyword>
<dbReference type="Pfam" id="PF00005">
    <property type="entry name" value="ABC_tran"/>
    <property type="match status" value="1"/>
</dbReference>
<evidence type="ECO:0000256" key="8">
    <source>
        <dbReference type="ARBA" id="ARBA00022967"/>
    </source>
</evidence>
<dbReference type="SUPFAM" id="SSF50331">
    <property type="entry name" value="MOP-like"/>
    <property type="match status" value="1"/>
</dbReference>